<name>A0ABQ8WSX0_PENCH</name>
<dbReference type="Gene3D" id="1.10.8.10">
    <property type="entry name" value="DNA helicase RuvA subunit, C-terminal domain"/>
    <property type="match status" value="1"/>
</dbReference>
<feature type="compositionally biased region" description="Polar residues" evidence="1">
    <location>
        <begin position="162"/>
        <end position="178"/>
    </location>
</feature>
<dbReference type="Gene3D" id="1.10.287.110">
    <property type="entry name" value="DnaJ domain"/>
    <property type="match status" value="1"/>
</dbReference>
<reference evidence="3 4" key="1">
    <citation type="journal article" date="2023" name="IMA Fungus">
        <title>Comparative genomic study of the Penicillium genus elucidates a diverse pangenome and 15 lateral gene transfer events.</title>
        <authorList>
            <person name="Petersen C."/>
            <person name="Sorensen T."/>
            <person name="Nielsen M.R."/>
            <person name="Sondergaard T.E."/>
            <person name="Sorensen J.L."/>
            <person name="Fitzpatrick D.A."/>
            <person name="Frisvad J.C."/>
            <person name="Nielsen K.L."/>
        </authorList>
    </citation>
    <scope>NUCLEOTIDE SEQUENCE [LARGE SCALE GENOMIC DNA]</scope>
    <source>
        <strain evidence="3 4">IBT 3361</strain>
    </source>
</reference>
<dbReference type="PANTHER" id="PTHR23172:SF19">
    <property type="entry name" value="J DOMAIN-CONTAINING PROTEIN"/>
    <property type="match status" value="1"/>
</dbReference>
<feature type="compositionally biased region" description="Polar residues" evidence="1">
    <location>
        <begin position="339"/>
        <end position="348"/>
    </location>
</feature>
<feature type="compositionally biased region" description="Basic and acidic residues" evidence="1">
    <location>
        <begin position="506"/>
        <end position="525"/>
    </location>
</feature>
<feature type="compositionally biased region" description="Polar residues" evidence="1">
    <location>
        <begin position="94"/>
        <end position="118"/>
    </location>
</feature>
<protein>
    <recommendedName>
        <fullName evidence="2">UBA domain-containing protein</fullName>
    </recommendedName>
</protein>
<evidence type="ECO:0000313" key="3">
    <source>
        <dbReference type="EMBL" id="KAJ5282132.1"/>
    </source>
</evidence>
<feature type="region of interest" description="Disordered" evidence="1">
    <location>
        <begin position="447"/>
        <end position="658"/>
    </location>
</feature>
<evidence type="ECO:0000256" key="1">
    <source>
        <dbReference type="SAM" id="MobiDB-lite"/>
    </source>
</evidence>
<dbReference type="SUPFAM" id="SSF46934">
    <property type="entry name" value="UBA-like"/>
    <property type="match status" value="1"/>
</dbReference>
<dbReference type="Gene3D" id="1.25.40.10">
    <property type="entry name" value="Tetratricopeptide repeat domain"/>
    <property type="match status" value="1"/>
</dbReference>
<proteinExistence type="predicted"/>
<feature type="region of interest" description="Disordered" evidence="1">
    <location>
        <begin position="210"/>
        <end position="427"/>
    </location>
</feature>
<feature type="region of interest" description="Disordered" evidence="1">
    <location>
        <begin position="76"/>
        <end position="118"/>
    </location>
</feature>
<feature type="compositionally biased region" description="Basic and acidic residues" evidence="1">
    <location>
        <begin position="140"/>
        <end position="158"/>
    </location>
</feature>
<dbReference type="InterPro" id="IPR036869">
    <property type="entry name" value="J_dom_sf"/>
</dbReference>
<sequence length="948" mass="103359">MREMKPQHHVPASMRSGSPTCRGQVSLHLLASKRSLKLLRASFILRHLYPLRQAHHGGPKRLELVLRFQNPSKPPPLSSGYLYPSISSNGGSGRSTPLSATSNRSSSPSKPATSTGDSFANLVSFNSSAGNKNLSLMEQQKRLQEEKAKKEAENRSRFESQYGGQNNQFWDNFEGRTQSPASVPASRSAPLLADDEDILAAFDAAAPVDASTHFPVPTSSRASPQIDMNSRPEPSNGGIIMQDNTGMGAFDDDDPFGLNQLKPKPAPAPQPQQGDDDDFLGLLGKPVSDIPRQEPPPTSATPSDRGRDQDVSPMPSSEVDRALAELVDMGFPADKSRRALNTTESGTDVQAAVGWLLTQAHAESRQKTEGHPSATRPADRAERSDSRNRDRPSWMREEMPESRSRQDRRSPASGDKDPAQVASQFGNNLLKSAGSLWKTGSKKFQQAVNEFNAEHDPSQPRWMRDASSPQDEPPLQPQRPGRLDQPAQSQREQQEFTNEALLLESGDGRPQKPPRPRESHPDPRSQPRNQSPPGAVQSRQQANFLQRPSRPSSQDPKSRLSRFAAEEQTAQAYVSPARRKRPQAPPPPSEPTVDLFDSPAPSASRPKLPTPAQTATPPTRPASIPVRPKAPTRSIPPVSQEALQSTHRHRGKAADSYKRGDYAEAHQSFSTALGMLPDKHPITIIIRSNRAMTALKIGEPKSAIDDADIILTFIGPSKGESEAIDLCTGEAPKPMKDFFGKALMRKAEALEQLERWGDAAQTWKLAVESGHGGSTSIQGRNRCEKAAGISKPQSKPAAPARKRPSPPPKKPSATSDLAATSASGADFEAVSRLRQANQAAERADEEKFALSESVDAKIAAWRNGKQDNLRALLGSLDSVLWPEAGWKKIGLSELVLPNKVKIQYMKGISKVHPDKIPTTATTEQRMIAGSVFGTLNEAWDKFRAENNL</sequence>
<feature type="compositionally biased region" description="Polar residues" evidence="1">
    <location>
        <begin position="217"/>
        <end position="228"/>
    </location>
</feature>
<dbReference type="EMBL" id="JAPVEB010000001">
    <property type="protein sequence ID" value="KAJ5282132.1"/>
    <property type="molecule type" value="Genomic_DNA"/>
</dbReference>
<feature type="compositionally biased region" description="Low complexity" evidence="1">
    <location>
        <begin position="78"/>
        <end position="88"/>
    </location>
</feature>
<dbReference type="InterPro" id="IPR011990">
    <property type="entry name" value="TPR-like_helical_dom_sf"/>
</dbReference>
<dbReference type="SUPFAM" id="SSF46565">
    <property type="entry name" value="Chaperone J-domain"/>
    <property type="match status" value="1"/>
</dbReference>
<feature type="compositionally biased region" description="Polar residues" evidence="1">
    <location>
        <begin position="526"/>
        <end position="555"/>
    </location>
</feature>
<feature type="compositionally biased region" description="Basic and acidic residues" evidence="1">
    <location>
        <begin position="452"/>
        <end position="464"/>
    </location>
</feature>
<feature type="compositionally biased region" description="Basic and acidic residues" evidence="1">
    <location>
        <begin position="377"/>
        <end position="418"/>
    </location>
</feature>
<evidence type="ECO:0000259" key="2">
    <source>
        <dbReference type="PROSITE" id="PS50030"/>
    </source>
</evidence>
<feature type="compositionally biased region" description="Low complexity" evidence="1">
    <location>
        <begin position="179"/>
        <end position="188"/>
    </location>
</feature>
<feature type="region of interest" description="Disordered" evidence="1">
    <location>
        <begin position="1"/>
        <end position="20"/>
    </location>
</feature>
<gene>
    <name evidence="3" type="ORF">N7505_000112</name>
</gene>
<feature type="compositionally biased region" description="Low complexity" evidence="1">
    <location>
        <begin position="790"/>
        <end position="799"/>
    </location>
</feature>
<dbReference type="Proteomes" id="UP001220256">
    <property type="component" value="Unassembled WGS sequence"/>
</dbReference>
<dbReference type="PROSITE" id="PS50030">
    <property type="entry name" value="UBA"/>
    <property type="match status" value="1"/>
</dbReference>
<feature type="region of interest" description="Disordered" evidence="1">
    <location>
        <begin position="140"/>
        <end position="188"/>
    </location>
</feature>
<dbReference type="Pfam" id="PF22562">
    <property type="entry name" value="UBA_7"/>
    <property type="match status" value="1"/>
</dbReference>
<keyword evidence="4" id="KW-1185">Reference proteome</keyword>
<feature type="region of interest" description="Disordered" evidence="1">
    <location>
        <begin position="785"/>
        <end position="822"/>
    </location>
</feature>
<dbReference type="PANTHER" id="PTHR23172">
    <property type="entry name" value="AUXILIN/CYCLIN G-ASSOCIATED KINASE-RELATED"/>
    <property type="match status" value="1"/>
</dbReference>
<feature type="compositionally biased region" description="Polar residues" evidence="1">
    <location>
        <begin position="486"/>
        <end position="497"/>
    </location>
</feature>
<comment type="caution">
    <text evidence="3">The sequence shown here is derived from an EMBL/GenBank/DDBJ whole genome shotgun (WGS) entry which is preliminary data.</text>
</comment>
<feature type="domain" description="UBA" evidence="2">
    <location>
        <begin position="317"/>
        <end position="359"/>
    </location>
</feature>
<dbReference type="InterPro" id="IPR009060">
    <property type="entry name" value="UBA-like_sf"/>
</dbReference>
<accession>A0ABQ8WSX0</accession>
<organism evidence="3 4">
    <name type="scientific">Penicillium chrysogenum</name>
    <name type="common">Penicillium notatum</name>
    <dbReference type="NCBI Taxonomy" id="5076"/>
    <lineage>
        <taxon>Eukaryota</taxon>
        <taxon>Fungi</taxon>
        <taxon>Dikarya</taxon>
        <taxon>Ascomycota</taxon>
        <taxon>Pezizomycotina</taxon>
        <taxon>Eurotiomycetes</taxon>
        <taxon>Eurotiomycetidae</taxon>
        <taxon>Eurotiales</taxon>
        <taxon>Aspergillaceae</taxon>
        <taxon>Penicillium</taxon>
        <taxon>Penicillium chrysogenum species complex</taxon>
    </lineage>
</organism>
<dbReference type="SUPFAM" id="SSF48452">
    <property type="entry name" value="TPR-like"/>
    <property type="match status" value="1"/>
</dbReference>
<evidence type="ECO:0000313" key="4">
    <source>
        <dbReference type="Proteomes" id="UP001220256"/>
    </source>
</evidence>
<feature type="compositionally biased region" description="Low complexity" evidence="1">
    <location>
        <begin position="811"/>
        <end position="822"/>
    </location>
</feature>
<dbReference type="InterPro" id="IPR015940">
    <property type="entry name" value="UBA"/>
</dbReference>